<sequence length="184" mass="20325">MSRAKTRNLLVLCHLFLAALIAPMFILVAITGFNYLTDNKGETIETELTVAEGTVLDQDAPTIEDDVRAILAGNDLPQNFEYLRMRPGSITTRPTSQDFVELKDNGGVWTATLHKPSLQYRMMELHKGHGPEKFKIYQMVAAIALFLIVIGGVLVGLMAPAYRNKTLGSLVVGTIFFVLLAFII</sequence>
<keyword evidence="3" id="KW-1185">Reference proteome</keyword>
<dbReference type="RefSeq" id="WP_160597351.1">
    <property type="nucleotide sequence ID" value="NZ_WTYS01000001.1"/>
</dbReference>
<dbReference type="AlphaFoldDB" id="A0A6I4SK96"/>
<organism evidence="2 3">
    <name type="scientific">Pontixanthobacter gangjinensis</name>
    <dbReference type="NCBI Taxonomy" id="1028742"/>
    <lineage>
        <taxon>Bacteria</taxon>
        <taxon>Pseudomonadati</taxon>
        <taxon>Pseudomonadota</taxon>
        <taxon>Alphaproteobacteria</taxon>
        <taxon>Sphingomonadales</taxon>
        <taxon>Erythrobacteraceae</taxon>
        <taxon>Pontixanthobacter</taxon>
    </lineage>
</organism>
<feature type="transmembrane region" description="Helical" evidence="1">
    <location>
        <begin position="166"/>
        <end position="183"/>
    </location>
</feature>
<comment type="caution">
    <text evidence="2">The sequence shown here is derived from an EMBL/GenBank/DDBJ whole genome shotgun (WGS) entry which is preliminary data.</text>
</comment>
<dbReference type="EMBL" id="WTYS01000001">
    <property type="protein sequence ID" value="MXO56115.1"/>
    <property type="molecule type" value="Genomic_DNA"/>
</dbReference>
<keyword evidence="1" id="KW-1133">Transmembrane helix</keyword>
<reference evidence="2 3" key="1">
    <citation type="submission" date="2019-12" db="EMBL/GenBank/DDBJ databases">
        <title>Genomic-based taxomic classification of the family Erythrobacteraceae.</title>
        <authorList>
            <person name="Xu L."/>
        </authorList>
    </citation>
    <scope>NUCLEOTIDE SEQUENCE [LARGE SCALE GENOMIC DNA]</scope>
    <source>
        <strain evidence="2 3">JCM 17802</strain>
    </source>
</reference>
<evidence type="ECO:0000313" key="3">
    <source>
        <dbReference type="Proteomes" id="UP000468943"/>
    </source>
</evidence>
<gene>
    <name evidence="2" type="ORF">GRI36_04390</name>
</gene>
<proteinExistence type="predicted"/>
<evidence type="ECO:0000256" key="1">
    <source>
        <dbReference type="SAM" id="Phobius"/>
    </source>
</evidence>
<dbReference type="Proteomes" id="UP000468943">
    <property type="component" value="Unassembled WGS sequence"/>
</dbReference>
<keyword evidence="1" id="KW-0812">Transmembrane</keyword>
<evidence type="ECO:0008006" key="4">
    <source>
        <dbReference type="Google" id="ProtNLM"/>
    </source>
</evidence>
<feature type="transmembrane region" description="Helical" evidence="1">
    <location>
        <begin position="136"/>
        <end position="159"/>
    </location>
</feature>
<keyword evidence="1" id="KW-0472">Membrane</keyword>
<accession>A0A6I4SK96</accession>
<feature type="transmembrane region" description="Helical" evidence="1">
    <location>
        <begin position="9"/>
        <end position="30"/>
    </location>
</feature>
<dbReference type="OrthoDB" id="7632396at2"/>
<name>A0A6I4SK96_9SPHN</name>
<protein>
    <recommendedName>
        <fullName evidence="4">PepSY domain-containing protein</fullName>
    </recommendedName>
</protein>
<evidence type="ECO:0000313" key="2">
    <source>
        <dbReference type="EMBL" id="MXO56115.1"/>
    </source>
</evidence>